<gene>
    <name evidence="2" type="ORF">CRT60_25210</name>
</gene>
<dbReference type="Pfam" id="PF02613">
    <property type="entry name" value="Nitrate_red_del"/>
    <property type="match status" value="1"/>
</dbReference>
<dbReference type="InterPro" id="IPR020945">
    <property type="entry name" value="DMSO/NO3_reduct_chaperone"/>
</dbReference>
<evidence type="ECO:0000256" key="1">
    <source>
        <dbReference type="SAM" id="MobiDB-lite"/>
    </source>
</evidence>
<organism evidence="2 3">
    <name type="scientific">Azospirillum palustre</name>
    <dbReference type="NCBI Taxonomy" id="2044885"/>
    <lineage>
        <taxon>Bacteria</taxon>
        <taxon>Pseudomonadati</taxon>
        <taxon>Pseudomonadota</taxon>
        <taxon>Alphaproteobacteria</taxon>
        <taxon>Rhodospirillales</taxon>
        <taxon>Azospirillaceae</taxon>
        <taxon>Azospirillum</taxon>
    </lineage>
</organism>
<dbReference type="InterPro" id="IPR036411">
    <property type="entry name" value="TorD-like_sf"/>
</dbReference>
<evidence type="ECO:0000313" key="3">
    <source>
        <dbReference type="Proteomes" id="UP000225379"/>
    </source>
</evidence>
<reference evidence="3" key="1">
    <citation type="submission" date="2017-10" db="EMBL/GenBank/DDBJ databases">
        <authorList>
            <person name="Kravchenko I.K."/>
            <person name="Grouzdev D.S."/>
        </authorList>
    </citation>
    <scope>NUCLEOTIDE SEQUENCE [LARGE SCALE GENOMIC DNA]</scope>
    <source>
        <strain evidence="3">B2</strain>
    </source>
</reference>
<evidence type="ECO:0008006" key="4">
    <source>
        <dbReference type="Google" id="ProtNLM"/>
    </source>
</evidence>
<name>A0A2B8B3C7_9PROT</name>
<feature type="region of interest" description="Disordered" evidence="1">
    <location>
        <begin position="1"/>
        <end position="20"/>
    </location>
</feature>
<dbReference type="Proteomes" id="UP000225379">
    <property type="component" value="Unassembled WGS sequence"/>
</dbReference>
<proteinExistence type="predicted"/>
<accession>A0A2B8B3C7</accession>
<dbReference type="OrthoDB" id="7849731at2"/>
<protein>
    <recommendedName>
        <fullName evidence="4">Dehydrogenase</fullName>
    </recommendedName>
</protein>
<sequence>MPPHRQDGHHEDGAGIAGAPVPSTLDLAASSQGLRFLVRLHAEEPTAALLETVRRDPVGRGPLALDRDDSQQAAALVDEVVSDLPDRITRRSLAPLVADFADIYLNGGLRACPTEGPWLEERLRGDAAASLLRWRTGLEAELRLPPLDRLADDHVAAELAVLAALLDRGRTLDAVRFLDRHPLRWMPDFCSRVATRCREPFFAGIAILTNAHLDDLRDRLGDLCGLPRPADDDSDVRRRRRWTEGRFPRACTCDP</sequence>
<dbReference type="EMBL" id="PDKW01000043">
    <property type="protein sequence ID" value="PGH53206.1"/>
    <property type="molecule type" value="Genomic_DNA"/>
</dbReference>
<comment type="caution">
    <text evidence="2">The sequence shown here is derived from an EMBL/GenBank/DDBJ whole genome shotgun (WGS) entry which is preliminary data.</text>
</comment>
<feature type="compositionally biased region" description="Basic and acidic residues" evidence="1">
    <location>
        <begin position="1"/>
        <end position="13"/>
    </location>
</feature>
<keyword evidence="3" id="KW-1185">Reference proteome</keyword>
<evidence type="ECO:0000313" key="2">
    <source>
        <dbReference type="EMBL" id="PGH53206.1"/>
    </source>
</evidence>
<dbReference type="AlphaFoldDB" id="A0A2B8B3C7"/>
<dbReference type="SUPFAM" id="SSF89155">
    <property type="entry name" value="TorD-like"/>
    <property type="match status" value="1"/>
</dbReference>
<dbReference type="Gene3D" id="1.10.3480.10">
    <property type="entry name" value="TorD-like"/>
    <property type="match status" value="1"/>
</dbReference>